<dbReference type="CDD" id="cd00105">
    <property type="entry name" value="KH-I"/>
    <property type="match status" value="1"/>
</dbReference>
<evidence type="ECO:0000313" key="6">
    <source>
        <dbReference type="Proteomes" id="UP000000267"/>
    </source>
</evidence>
<dbReference type="Pfam" id="PF00013">
    <property type="entry name" value="KH_1"/>
    <property type="match status" value="3"/>
</dbReference>
<gene>
    <name evidence="5" type="ORF">Kpol_534p35</name>
</gene>
<evidence type="ECO:0000259" key="4">
    <source>
        <dbReference type="SMART" id="SM00322"/>
    </source>
</evidence>
<evidence type="ECO:0000256" key="2">
    <source>
        <dbReference type="ARBA" id="ARBA00022884"/>
    </source>
</evidence>
<protein>
    <recommendedName>
        <fullName evidence="4">K Homology domain-containing protein</fullName>
    </recommendedName>
</protein>
<proteinExistence type="predicted"/>
<keyword evidence="6" id="KW-1185">Reference proteome</keyword>
<dbReference type="Gene3D" id="3.30.1370.10">
    <property type="entry name" value="K Homology domain, type 1"/>
    <property type="match status" value="3"/>
</dbReference>
<dbReference type="SMART" id="SM00322">
    <property type="entry name" value="KH"/>
    <property type="match status" value="3"/>
</dbReference>
<evidence type="ECO:0000256" key="3">
    <source>
        <dbReference type="PROSITE-ProRule" id="PRU00117"/>
    </source>
</evidence>
<dbReference type="GO" id="GO:0003729">
    <property type="term" value="F:mRNA binding"/>
    <property type="evidence" value="ECO:0007669"/>
    <property type="project" value="EnsemblFungi"/>
</dbReference>
<dbReference type="GO" id="GO:0005634">
    <property type="term" value="C:nucleus"/>
    <property type="evidence" value="ECO:0007669"/>
    <property type="project" value="EnsemblFungi"/>
</dbReference>
<dbReference type="GO" id="GO:0005737">
    <property type="term" value="C:cytoplasm"/>
    <property type="evidence" value="ECO:0007669"/>
    <property type="project" value="EnsemblFungi"/>
</dbReference>
<dbReference type="GeneID" id="5545778"/>
<dbReference type="AlphaFoldDB" id="A7TJL2"/>
<sequence length="482" mass="53471">MSSGDESCDEVTAVNTNMTSPNILKRKNEDCNEEELEAEIKRVALDDDEDVEELQNIIHNNEGKVLYANSSNTTSDSNVSKISNQSLQESNIELGTCDRSVYLRMLCLVKEASLVVGHKGERISKIKNVTSTRINVSENSRDIPERVIHIRGSPQNVSKAFALIVRSITNSKHAKASNDPYNNGDNDDFMTTKNSIPITINLLIPHFLMGYIIGKHGSKLHEIEELSAAKLSASPQQLLSSNDRILTITGIEDSIQTAVFHICKTISSNINETQRNNRRPIFYQPNPMYSVLLNNYPNMTLNFAHQQHHQYHPTDKYPTNRGKKRVPQLRASMLVAVPQPISNISGVPQHNNAGADLMTNTPIIYTTANVANAPSFTPNYGIPSVRVIESKSSNLQQTPLAMVTQEIYIDESFVGNVIGKDGKHINSIKSSTGCSIFIDNPVSGALERKLTIRGTSMASQAAIMLISNKIETDKMNKKKRRE</sequence>
<dbReference type="InterPro" id="IPR004087">
    <property type="entry name" value="KH_dom"/>
</dbReference>
<feature type="domain" description="K Homology" evidence="4">
    <location>
        <begin position="99"/>
        <end position="169"/>
    </location>
</feature>
<feature type="domain" description="K Homology" evidence="4">
    <location>
        <begin position="401"/>
        <end position="471"/>
    </location>
</feature>
<reference evidence="5 6" key="1">
    <citation type="journal article" date="2007" name="Proc. Natl. Acad. Sci. U.S.A.">
        <title>Independent sorting-out of thousands of duplicated gene pairs in two yeast species descended from a whole-genome duplication.</title>
        <authorList>
            <person name="Scannell D.R."/>
            <person name="Frank A.C."/>
            <person name="Conant G.C."/>
            <person name="Byrne K.P."/>
            <person name="Woolfit M."/>
            <person name="Wolfe K.H."/>
        </authorList>
    </citation>
    <scope>NUCLEOTIDE SEQUENCE [LARGE SCALE GENOMIC DNA]</scope>
    <source>
        <strain evidence="6">ATCC 22028 / DSM 70294 / BCRC 21397 / CBS 2163 / NBRC 10782 / NRRL Y-8283 / UCD 57-17</strain>
    </source>
</reference>
<dbReference type="InParanoid" id="A7TJL2"/>
<accession>A7TJL2</accession>
<dbReference type="PhylomeDB" id="A7TJL2"/>
<organism evidence="6">
    <name type="scientific">Vanderwaltozyma polyspora (strain ATCC 22028 / DSM 70294 / BCRC 21397 / CBS 2163 / NBRC 10782 / NRRL Y-8283 / UCD 57-17)</name>
    <name type="common">Kluyveromyces polysporus</name>
    <dbReference type="NCBI Taxonomy" id="436907"/>
    <lineage>
        <taxon>Eukaryota</taxon>
        <taxon>Fungi</taxon>
        <taxon>Dikarya</taxon>
        <taxon>Ascomycota</taxon>
        <taxon>Saccharomycotina</taxon>
        <taxon>Saccharomycetes</taxon>
        <taxon>Saccharomycetales</taxon>
        <taxon>Saccharomycetaceae</taxon>
        <taxon>Vanderwaltozyma</taxon>
    </lineage>
</organism>
<evidence type="ECO:0000313" key="5">
    <source>
        <dbReference type="EMBL" id="EDO17555.1"/>
    </source>
</evidence>
<dbReference type="HOGENOM" id="CLU_022670_9_0_1"/>
<dbReference type="SUPFAM" id="SSF54791">
    <property type="entry name" value="Eukaryotic type KH-domain (KH-domain type I)"/>
    <property type="match status" value="3"/>
</dbReference>
<feature type="domain" description="K Homology" evidence="4">
    <location>
        <begin position="196"/>
        <end position="267"/>
    </location>
</feature>
<dbReference type="GO" id="GO:0000723">
    <property type="term" value="P:telomere maintenance"/>
    <property type="evidence" value="ECO:0007669"/>
    <property type="project" value="EnsemblFungi"/>
</dbReference>
<dbReference type="InterPro" id="IPR004088">
    <property type="entry name" value="KH_dom_type_1"/>
</dbReference>
<keyword evidence="2 3" id="KW-0694">RNA-binding</keyword>
<dbReference type="InterPro" id="IPR036612">
    <property type="entry name" value="KH_dom_type_1_sf"/>
</dbReference>
<evidence type="ECO:0000256" key="1">
    <source>
        <dbReference type="ARBA" id="ARBA00022737"/>
    </source>
</evidence>
<dbReference type="RefSeq" id="XP_001645413.1">
    <property type="nucleotide sequence ID" value="XM_001645363.1"/>
</dbReference>
<dbReference type="eggNOG" id="KOG2190">
    <property type="taxonomic scope" value="Eukaryota"/>
</dbReference>
<dbReference type="PANTHER" id="PTHR10288">
    <property type="entry name" value="KH DOMAIN CONTAINING RNA BINDING PROTEIN"/>
    <property type="match status" value="1"/>
</dbReference>
<dbReference type="Proteomes" id="UP000000267">
    <property type="component" value="Unassembled WGS sequence"/>
</dbReference>
<dbReference type="PROSITE" id="PS50084">
    <property type="entry name" value="KH_TYPE_1"/>
    <property type="match status" value="3"/>
</dbReference>
<dbReference type="OrthoDB" id="1937934at2759"/>
<dbReference type="OMA" id="SHHLIGY"/>
<keyword evidence="1" id="KW-0677">Repeat</keyword>
<name>A7TJL2_VANPO</name>
<dbReference type="STRING" id="436907.A7TJL2"/>
<dbReference type="KEGG" id="vpo:Kpol_534p35"/>
<dbReference type="EMBL" id="DS480402">
    <property type="protein sequence ID" value="EDO17555.1"/>
    <property type="molecule type" value="Genomic_DNA"/>
</dbReference>
<dbReference type="FunCoup" id="A7TJL2">
    <property type="interactions" value="801"/>
</dbReference>